<proteinExistence type="predicted"/>
<accession>A0ABD3HSK5</accession>
<dbReference type="AlphaFoldDB" id="A0ABD3HSK5"/>
<evidence type="ECO:0000313" key="1">
    <source>
        <dbReference type="EMBL" id="KAL3693314.1"/>
    </source>
</evidence>
<comment type="caution">
    <text evidence="1">The sequence shown here is derived from an EMBL/GenBank/DDBJ whole genome shotgun (WGS) entry which is preliminary data.</text>
</comment>
<dbReference type="EMBL" id="JBJQOH010000003">
    <property type="protein sequence ID" value="KAL3693314.1"/>
    <property type="molecule type" value="Genomic_DNA"/>
</dbReference>
<evidence type="ECO:0000313" key="2">
    <source>
        <dbReference type="Proteomes" id="UP001633002"/>
    </source>
</evidence>
<keyword evidence="2" id="KW-1185">Reference proteome</keyword>
<protein>
    <submittedName>
        <fullName evidence="1">Uncharacterized protein</fullName>
    </submittedName>
</protein>
<gene>
    <name evidence="1" type="ORF">R1sor_006965</name>
</gene>
<name>A0ABD3HSK5_9MARC</name>
<reference evidence="1 2" key="1">
    <citation type="submission" date="2024-09" db="EMBL/GenBank/DDBJ databases">
        <title>Chromosome-scale assembly of Riccia sorocarpa.</title>
        <authorList>
            <person name="Paukszto L."/>
        </authorList>
    </citation>
    <scope>NUCLEOTIDE SEQUENCE [LARGE SCALE GENOMIC DNA]</scope>
    <source>
        <strain evidence="1">LP-2024</strain>
        <tissue evidence="1">Aerial parts of the thallus</tissue>
    </source>
</reference>
<sequence>MESLKKHRMVPGKEEPVEGPSSQIMWILRSKVLGKSSDTKQLMDQSAWQWQKEDKVMEGWNHPTVIWRAFLKQPPDSKDKLNARWDNIVGKEVDIYSTGGPRAANLLEWMDYSLGKSGAETTAALLFISHTRAVWKERCKSQYEGKELTRPSKVIVAESMNLSLELI</sequence>
<dbReference type="Proteomes" id="UP001633002">
    <property type="component" value="Unassembled WGS sequence"/>
</dbReference>
<organism evidence="1 2">
    <name type="scientific">Riccia sorocarpa</name>
    <dbReference type="NCBI Taxonomy" id="122646"/>
    <lineage>
        <taxon>Eukaryota</taxon>
        <taxon>Viridiplantae</taxon>
        <taxon>Streptophyta</taxon>
        <taxon>Embryophyta</taxon>
        <taxon>Marchantiophyta</taxon>
        <taxon>Marchantiopsida</taxon>
        <taxon>Marchantiidae</taxon>
        <taxon>Marchantiales</taxon>
        <taxon>Ricciaceae</taxon>
        <taxon>Riccia</taxon>
    </lineage>
</organism>